<evidence type="ECO:0000313" key="3">
    <source>
        <dbReference type="WBParaSite" id="PgR105_g029_t01"/>
    </source>
</evidence>
<dbReference type="AlphaFoldDB" id="A0A915C8R0"/>
<name>A0A915C8R0_PARUN</name>
<dbReference type="InterPro" id="IPR013783">
    <property type="entry name" value="Ig-like_fold"/>
</dbReference>
<evidence type="ECO:0000259" key="1">
    <source>
        <dbReference type="PROSITE" id="PS50835"/>
    </source>
</evidence>
<dbReference type="WBParaSite" id="PgR105_g029_t01">
    <property type="protein sequence ID" value="PgR105_g029_t01"/>
    <property type="gene ID" value="PgR105_g029"/>
</dbReference>
<dbReference type="GO" id="GO:0004672">
    <property type="term" value="F:protein kinase activity"/>
    <property type="evidence" value="ECO:0007669"/>
    <property type="project" value="TreeGrafter"/>
</dbReference>
<dbReference type="CDD" id="cd00065">
    <property type="entry name" value="FYVE_like_SF"/>
    <property type="match status" value="1"/>
</dbReference>
<sequence length="543" mass="62662">GRLGRGERSFRNCTMNMEVLSEEQLSDLIRVVALDLKLKSETLHHIKILERLLSRRRTSGVSIENCCTVCLRLFNLFHRANKCSQCSNSVCKNCLQNQCCNICIEQKRLNYKRREWSILCPFKENQYGYVKFMDRDYFEGDTKDNDWILCAKMELHIIKFLNEEFDSADVQIIIVCAALERARRMLVSALEQFDTAGPFLYIDDALAEIQVNAKIGSIKSYPIHANHYSYFELLSYAVVSFMVARNTRRSHRPLLQQFSVDSTNSTLRNYRQRESVDFNDVATFERNWFMKERYMRIGDRLMHPASNMRPIVVHQMIHSISSLDGHSQNSEYSYDDLSEPSTELSVRISHREIHVRTGELITISSVVHSDDSEVDVKWYNGEKEISNSGRYRLSKKGWQFQLEIFDCDVIDEGEIACLVFNSISIASDVALLHIHEEDIAGEEPMFIEPLMFEQNRMSIMLKCSVIGYPIPYVTFHRRNRLIPPDTHIVMQRGGELWTLKIDGCSVDDEGGYAAIARNRIGTAISHCKVTIAHKPPSSYIADV</sequence>
<organism evidence="2 3">
    <name type="scientific">Parascaris univalens</name>
    <name type="common">Nematode worm</name>
    <dbReference type="NCBI Taxonomy" id="6257"/>
    <lineage>
        <taxon>Eukaryota</taxon>
        <taxon>Metazoa</taxon>
        <taxon>Ecdysozoa</taxon>
        <taxon>Nematoda</taxon>
        <taxon>Chromadorea</taxon>
        <taxon>Rhabditida</taxon>
        <taxon>Spirurina</taxon>
        <taxon>Ascaridomorpha</taxon>
        <taxon>Ascaridoidea</taxon>
        <taxon>Ascarididae</taxon>
        <taxon>Parascaris</taxon>
    </lineage>
</organism>
<protein>
    <submittedName>
        <fullName evidence="3">Ig-like domain-containing protein</fullName>
    </submittedName>
</protein>
<dbReference type="InterPro" id="IPR013083">
    <property type="entry name" value="Znf_RING/FYVE/PHD"/>
</dbReference>
<dbReference type="PANTHER" id="PTHR47633">
    <property type="entry name" value="IMMUNOGLOBULIN"/>
    <property type="match status" value="1"/>
</dbReference>
<dbReference type="Gene3D" id="2.60.40.10">
    <property type="entry name" value="Immunoglobulins"/>
    <property type="match status" value="2"/>
</dbReference>
<dbReference type="Proteomes" id="UP000887569">
    <property type="component" value="Unplaced"/>
</dbReference>
<keyword evidence="2" id="KW-1185">Reference proteome</keyword>
<dbReference type="InterPro" id="IPR007110">
    <property type="entry name" value="Ig-like_dom"/>
</dbReference>
<dbReference type="SUPFAM" id="SSF57903">
    <property type="entry name" value="FYVE/PHD zinc finger"/>
    <property type="match status" value="1"/>
</dbReference>
<dbReference type="PANTHER" id="PTHR47633:SF4">
    <property type="entry name" value="MYOPALLADIN ISOFORM X1"/>
    <property type="match status" value="1"/>
</dbReference>
<dbReference type="SMART" id="SM00409">
    <property type="entry name" value="IG"/>
    <property type="match status" value="2"/>
</dbReference>
<dbReference type="PROSITE" id="PS50835">
    <property type="entry name" value="IG_LIKE"/>
    <property type="match status" value="1"/>
</dbReference>
<proteinExistence type="predicted"/>
<dbReference type="InterPro" id="IPR003599">
    <property type="entry name" value="Ig_sub"/>
</dbReference>
<accession>A0A915C8R0</accession>
<dbReference type="SUPFAM" id="SSF48726">
    <property type="entry name" value="Immunoglobulin"/>
    <property type="match status" value="2"/>
</dbReference>
<reference evidence="3" key="1">
    <citation type="submission" date="2022-11" db="UniProtKB">
        <authorList>
            <consortium name="WormBaseParasite"/>
        </authorList>
    </citation>
    <scope>IDENTIFICATION</scope>
</reference>
<dbReference type="InterPro" id="IPR036179">
    <property type="entry name" value="Ig-like_dom_sf"/>
</dbReference>
<dbReference type="CDD" id="cd00096">
    <property type="entry name" value="Ig"/>
    <property type="match status" value="1"/>
</dbReference>
<dbReference type="InterPro" id="IPR011011">
    <property type="entry name" value="Znf_FYVE_PHD"/>
</dbReference>
<feature type="domain" description="Ig-like" evidence="1">
    <location>
        <begin position="340"/>
        <end position="430"/>
    </location>
</feature>
<dbReference type="Gene3D" id="3.30.40.10">
    <property type="entry name" value="Zinc/RING finger domain, C3HC4 (zinc finger)"/>
    <property type="match status" value="1"/>
</dbReference>
<dbReference type="Pfam" id="PF07679">
    <property type="entry name" value="I-set"/>
    <property type="match status" value="2"/>
</dbReference>
<evidence type="ECO:0000313" key="2">
    <source>
        <dbReference type="Proteomes" id="UP000887569"/>
    </source>
</evidence>
<dbReference type="InterPro" id="IPR013098">
    <property type="entry name" value="Ig_I-set"/>
</dbReference>